<accession>A0A7G9Z2H7</accession>
<gene>
    <name evidence="1" type="ORF">NCOPHCNO_00012</name>
</gene>
<dbReference type="InterPro" id="IPR037914">
    <property type="entry name" value="SpoVT-AbrB_sf"/>
</dbReference>
<reference evidence="1" key="1">
    <citation type="submission" date="2020-06" db="EMBL/GenBank/DDBJ databases">
        <title>Unique genomic features of the anaerobic methanotrophic archaea.</title>
        <authorList>
            <person name="Chadwick G.L."/>
            <person name="Skennerton C.T."/>
            <person name="Laso-Perez R."/>
            <person name="Leu A.O."/>
            <person name="Speth D.R."/>
            <person name="Yu H."/>
            <person name="Morgan-Lang C."/>
            <person name="Hatzenpichler R."/>
            <person name="Goudeau D."/>
            <person name="Malmstrom R."/>
            <person name="Brazelton W.J."/>
            <person name="Woyke T."/>
            <person name="Hallam S.J."/>
            <person name="Tyson G.W."/>
            <person name="Wegener G."/>
            <person name="Boetius A."/>
            <person name="Orphan V."/>
        </authorList>
    </citation>
    <scope>NUCLEOTIDE SEQUENCE</scope>
</reference>
<name>A0A7G9Z2H7_9EURY</name>
<dbReference type="AlphaFoldDB" id="A0A7G9Z2H7"/>
<dbReference type="Gene3D" id="2.10.260.10">
    <property type="match status" value="1"/>
</dbReference>
<proteinExistence type="predicted"/>
<evidence type="ECO:0000313" key="1">
    <source>
        <dbReference type="EMBL" id="QNO54461.1"/>
    </source>
</evidence>
<dbReference type="EMBL" id="MT631580">
    <property type="protein sequence ID" value="QNO54461.1"/>
    <property type="molecule type" value="Genomic_DNA"/>
</dbReference>
<organism evidence="1">
    <name type="scientific">Candidatus Methanophaga sp. ANME-1 ERB7</name>
    <dbReference type="NCBI Taxonomy" id="2759913"/>
    <lineage>
        <taxon>Archaea</taxon>
        <taxon>Methanobacteriati</taxon>
        <taxon>Methanobacteriota</taxon>
        <taxon>Stenosarchaea group</taxon>
        <taxon>Methanomicrobia</taxon>
        <taxon>Candidatus Methanophagales</taxon>
        <taxon>Candidatus Methanophagaceae</taxon>
        <taxon>Candidatus Methanophaga</taxon>
    </lineage>
</organism>
<sequence>MNVNLEDIVHIQETSLTIRGSRRRTTVPGEIAKFLKLRDGDRLKWILLKDGTIMVRLLKKGKKR</sequence>
<protein>
    <recommendedName>
        <fullName evidence="2">SpoVT-AbrB domain-containing protein</fullName>
    </recommendedName>
</protein>
<evidence type="ECO:0008006" key="2">
    <source>
        <dbReference type="Google" id="ProtNLM"/>
    </source>
</evidence>
<dbReference type="SUPFAM" id="SSF89447">
    <property type="entry name" value="AbrB/MazE/MraZ-like"/>
    <property type="match status" value="1"/>
</dbReference>